<dbReference type="PIRSF" id="PIRSF015582">
    <property type="entry name" value="Cit_lyase_B"/>
    <property type="match status" value="1"/>
</dbReference>
<dbReference type="Proteomes" id="UP001549320">
    <property type="component" value="Unassembled WGS sequence"/>
</dbReference>
<comment type="caution">
    <text evidence="5">The sequence shown here is derived from an EMBL/GenBank/DDBJ whole genome shotgun (WGS) entry which is preliminary data.</text>
</comment>
<feature type="domain" description="HpcH/HpaI aldolase/citrate lyase" evidence="4">
    <location>
        <begin position="6"/>
        <end position="208"/>
    </location>
</feature>
<evidence type="ECO:0000313" key="5">
    <source>
        <dbReference type="EMBL" id="MET4577652.1"/>
    </source>
</evidence>
<evidence type="ECO:0000313" key="6">
    <source>
        <dbReference type="Proteomes" id="UP001549320"/>
    </source>
</evidence>
<organism evidence="5 6">
    <name type="scientific">Ottowia thiooxydans</name>
    <dbReference type="NCBI Taxonomy" id="219182"/>
    <lineage>
        <taxon>Bacteria</taxon>
        <taxon>Pseudomonadati</taxon>
        <taxon>Pseudomonadota</taxon>
        <taxon>Betaproteobacteria</taxon>
        <taxon>Burkholderiales</taxon>
        <taxon>Comamonadaceae</taxon>
        <taxon>Ottowia</taxon>
    </lineage>
</organism>
<dbReference type="Pfam" id="PF03328">
    <property type="entry name" value="HpcH_HpaI"/>
    <property type="match status" value="1"/>
</dbReference>
<dbReference type="PANTHER" id="PTHR32308:SF10">
    <property type="entry name" value="CITRATE LYASE SUBUNIT BETA"/>
    <property type="match status" value="1"/>
</dbReference>
<keyword evidence="6" id="KW-1185">Reference proteome</keyword>
<dbReference type="InterPro" id="IPR015813">
    <property type="entry name" value="Pyrv/PenolPyrv_kinase-like_dom"/>
</dbReference>
<dbReference type="InterPro" id="IPR011206">
    <property type="entry name" value="Citrate_lyase_beta/mcl1/mcl2"/>
</dbReference>
<dbReference type="Gene3D" id="3.20.20.60">
    <property type="entry name" value="Phosphoenolpyruvate-binding domains"/>
    <property type="match status" value="1"/>
</dbReference>
<dbReference type="EMBL" id="JBEPSH010000005">
    <property type="protein sequence ID" value="MET4577652.1"/>
    <property type="molecule type" value="Genomic_DNA"/>
</dbReference>
<dbReference type="SUPFAM" id="SSF51621">
    <property type="entry name" value="Phosphoenolpyruvate/pyruvate domain"/>
    <property type="match status" value="1"/>
</dbReference>
<keyword evidence="3" id="KW-0460">Magnesium</keyword>
<accession>A0ABV2Q9F8</accession>
<gene>
    <name evidence="5" type="ORF">ABIE13_002763</name>
</gene>
<evidence type="ECO:0000256" key="2">
    <source>
        <dbReference type="ARBA" id="ARBA00022723"/>
    </source>
</evidence>
<keyword evidence="2" id="KW-0479">Metal-binding</keyword>
<evidence type="ECO:0000259" key="4">
    <source>
        <dbReference type="Pfam" id="PF03328"/>
    </source>
</evidence>
<dbReference type="InterPro" id="IPR040442">
    <property type="entry name" value="Pyrv_kinase-like_dom_sf"/>
</dbReference>
<dbReference type="InterPro" id="IPR005000">
    <property type="entry name" value="Aldolase/citrate-lyase_domain"/>
</dbReference>
<evidence type="ECO:0000256" key="1">
    <source>
        <dbReference type="ARBA" id="ARBA00001946"/>
    </source>
</evidence>
<dbReference type="RefSeq" id="WP_354444210.1">
    <property type="nucleotide sequence ID" value="NZ_JBEPSH010000005.1"/>
</dbReference>
<keyword evidence="5" id="KW-0456">Lyase</keyword>
<sequence length="269" mass="28754">MHAFTSYLFVPANRPERFEKALSAGAGSVIIDLEDAVPPEEKVSAREQLKRWLTTAQSSVTVRINSTETPWFSGDLAVLASPRVGAILLPKADKSDDLMACAEAAPQARLMPLIETATGFDALKALAKVRGVERFVFGSIDFQLDMGISGECEELLFFRSQLVLASRLAKLAAPVDGVTTEIRDTAVVQSDAARARRLGFGAKLCIHPSQVAPVNAAFRPTGKEVDWAHRVVAASRAAGGAAAMVDGKMIDLPVTRRAQSILNIADAPT</sequence>
<name>A0ABV2Q9F8_9BURK</name>
<reference evidence="5 6" key="1">
    <citation type="submission" date="2024-06" db="EMBL/GenBank/DDBJ databases">
        <title>Sorghum-associated microbial communities from plants grown in Nebraska, USA.</title>
        <authorList>
            <person name="Schachtman D."/>
        </authorList>
    </citation>
    <scope>NUCLEOTIDE SEQUENCE [LARGE SCALE GENOMIC DNA]</scope>
    <source>
        <strain evidence="5 6">2709</strain>
    </source>
</reference>
<comment type="cofactor">
    <cofactor evidence="1">
        <name>Mg(2+)</name>
        <dbReference type="ChEBI" id="CHEBI:18420"/>
    </cofactor>
</comment>
<protein>
    <submittedName>
        <fullName evidence="5">Citrate lyase subunit beta/citryl-CoA lyase</fullName>
        <ecNumber evidence="5">4.1.3.34</ecNumber>
    </submittedName>
</protein>
<evidence type="ECO:0000256" key="3">
    <source>
        <dbReference type="ARBA" id="ARBA00022842"/>
    </source>
</evidence>
<dbReference type="EC" id="4.1.3.34" evidence="5"/>
<proteinExistence type="predicted"/>
<dbReference type="PANTHER" id="PTHR32308">
    <property type="entry name" value="LYASE BETA SUBUNIT, PUTATIVE (AFU_ORTHOLOGUE AFUA_4G13030)-RELATED"/>
    <property type="match status" value="1"/>
</dbReference>
<dbReference type="GO" id="GO:0008816">
    <property type="term" value="F:citryl-CoA lyase activity"/>
    <property type="evidence" value="ECO:0007669"/>
    <property type="project" value="UniProtKB-EC"/>
</dbReference>